<dbReference type="OrthoDB" id="43460at2759"/>
<evidence type="ECO:0000256" key="1">
    <source>
        <dbReference type="ARBA" id="ARBA00022803"/>
    </source>
</evidence>
<evidence type="ECO:0000256" key="2">
    <source>
        <dbReference type="SAM" id="MobiDB-lite"/>
    </source>
</evidence>
<dbReference type="Pfam" id="PF10300">
    <property type="entry name" value="Iml2-TPR_39"/>
    <property type="match status" value="1"/>
</dbReference>
<feature type="region of interest" description="Disordered" evidence="2">
    <location>
        <begin position="368"/>
        <end position="409"/>
    </location>
</feature>
<dbReference type="PANTHER" id="PTHR31859">
    <property type="entry name" value="TETRATRICOPEPTIDE REPEAT PROTEIN 39 FAMILY MEMBER"/>
    <property type="match status" value="1"/>
</dbReference>
<organism evidence="3 4">
    <name type="scientific">Dissostichus mawsoni</name>
    <name type="common">Antarctic cod</name>
    <dbReference type="NCBI Taxonomy" id="36200"/>
    <lineage>
        <taxon>Eukaryota</taxon>
        <taxon>Metazoa</taxon>
        <taxon>Chordata</taxon>
        <taxon>Craniata</taxon>
        <taxon>Vertebrata</taxon>
        <taxon>Euteleostomi</taxon>
        <taxon>Actinopterygii</taxon>
        <taxon>Neopterygii</taxon>
        <taxon>Teleostei</taxon>
        <taxon>Neoteleostei</taxon>
        <taxon>Acanthomorphata</taxon>
        <taxon>Eupercaria</taxon>
        <taxon>Perciformes</taxon>
        <taxon>Notothenioidei</taxon>
        <taxon>Nototheniidae</taxon>
        <taxon>Dissostichus</taxon>
    </lineage>
</organism>
<feature type="compositionally biased region" description="Polar residues" evidence="2">
    <location>
        <begin position="182"/>
        <end position="202"/>
    </location>
</feature>
<accession>A0A7J5XCI5</accession>
<dbReference type="PANTHER" id="PTHR31859:SF3">
    <property type="entry name" value="TETRATRICOPEPTIDE REPEAT PROTEIN 39A"/>
    <property type="match status" value="1"/>
</dbReference>
<reference evidence="3 4" key="1">
    <citation type="submission" date="2020-03" db="EMBL/GenBank/DDBJ databases">
        <title>Dissostichus mawsoni Genome sequencing and assembly.</title>
        <authorList>
            <person name="Park H."/>
        </authorList>
    </citation>
    <scope>NUCLEOTIDE SEQUENCE [LARGE SCALE GENOMIC DNA]</scope>
    <source>
        <strain evidence="3">DM0001</strain>
        <tissue evidence="3">Muscle</tissue>
    </source>
</reference>
<dbReference type="PROSITE" id="PS50330">
    <property type="entry name" value="UIM"/>
    <property type="match status" value="2"/>
</dbReference>
<protein>
    <submittedName>
        <fullName evidence="3">Uncharacterized protein</fullName>
    </submittedName>
</protein>
<proteinExistence type="predicted"/>
<comment type="caution">
    <text evidence="3">The sequence shown here is derived from an EMBL/GenBank/DDBJ whole genome shotgun (WGS) entry which is preliminary data.</text>
</comment>
<feature type="region of interest" description="Disordered" evidence="2">
    <location>
        <begin position="23"/>
        <end position="42"/>
    </location>
</feature>
<dbReference type="SMART" id="SM00726">
    <property type="entry name" value="UIM"/>
    <property type="match status" value="2"/>
</dbReference>
<dbReference type="InterPro" id="IPR019412">
    <property type="entry name" value="IML2/TPR_39"/>
</dbReference>
<sequence length="830" mass="91267">MSRKSSKRKCMIYPFKRSVSVASSLKPDPFGEDPFKGSDPFAADSFFQASSAPFSSEDPFSASADPFGTTTGVQEPDLFASKPSDSAPAADPDPFSSKPPNPASTDPFRSTGNNRGDSDPFGGKVNAIVETDPFGSQDGGTDPFSCALPSSDLALVNPFAAVFGNESFGGGFADFSALTKSNGADQFGINNKNLFQEDSQSVGPDVPPALPPKTGKRSSLSKTESSESFQRRGPFLQQPPGDFPSSSSSLPAKDPLADPFAPSSPPRHNARETDRFASFDKQHQYPTEEDMIEWAKRESEREEKERLARLTQQEQEDLELAIALSKKEEDIPRCSSLLCPLCEASAGILSASQPGMSFITKWRRSAKTKTSKSEDDVQDQDIPDGPDSPSRLQLPDNKDDLQSTNASNGCSRSELSLALDDCMAALDITKDSMYHALTYATILEMQAMMTFDPQHIQTAGNTMKEAQAICQRAALTFLQDENMISFIKGGIKVRNSYQTYKELHTILQSSGYSHGENHGHFEGGVNLGVGAFNLMISMLPTRTLKLLEFVGFSGNKEFGLQQLQEGCADSTFRSFLCNMLLLCYHTFMSFILGTGEGDVEDAEKLLQPYLEKYPKATYAYMKAAYLSMLTPDDCLTFGETALTLFRQVPGLKQKIAGKSLPTEKFAIRKARRYLAENPIPLPAPPLEMMYIWNGYTVIGKHKDLTEGMLKTLQEEQAKLDSSPRSEFTIDDQCLLSLLKGLESQIKYDHYLVPNALLEHGLLCLEQGRKSEAIRLLETAKQLCTKLKAWRRTASIPRAALNGQRRARQSRHSLLFSHNATLSPPLSTYKG</sequence>
<feature type="region of interest" description="Disordered" evidence="2">
    <location>
        <begin position="52"/>
        <end position="146"/>
    </location>
</feature>
<feature type="compositionally biased region" description="Basic and acidic residues" evidence="2">
    <location>
        <begin position="269"/>
        <end position="283"/>
    </location>
</feature>
<keyword evidence="4" id="KW-1185">Reference proteome</keyword>
<feature type="compositionally biased region" description="Polar residues" evidence="2">
    <location>
        <begin position="103"/>
        <end position="115"/>
    </location>
</feature>
<keyword evidence="1" id="KW-0802">TPR repeat</keyword>
<dbReference type="EMBL" id="JAAKFY010000025">
    <property type="protein sequence ID" value="KAF3834735.1"/>
    <property type="molecule type" value="Genomic_DNA"/>
</dbReference>
<evidence type="ECO:0000313" key="3">
    <source>
        <dbReference type="EMBL" id="KAF3834735.1"/>
    </source>
</evidence>
<dbReference type="InterPro" id="IPR003903">
    <property type="entry name" value="UIM_dom"/>
</dbReference>
<evidence type="ECO:0000313" key="4">
    <source>
        <dbReference type="Proteomes" id="UP000518266"/>
    </source>
</evidence>
<feature type="non-terminal residue" evidence="3">
    <location>
        <position position="1"/>
    </location>
</feature>
<gene>
    <name evidence="3" type="ORF">F7725_027293</name>
</gene>
<feature type="region of interest" description="Disordered" evidence="2">
    <location>
        <begin position="182"/>
        <end position="287"/>
    </location>
</feature>
<dbReference type="AlphaFoldDB" id="A0A7J5XCI5"/>
<feature type="compositionally biased region" description="Low complexity" evidence="2">
    <location>
        <begin position="79"/>
        <end position="96"/>
    </location>
</feature>
<name>A0A7J5XCI5_DISMA</name>
<feature type="compositionally biased region" description="Low complexity" evidence="2">
    <location>
        <begin position="218"/>
        <end position="228"/>
    </location>
</feature>
<dbReference type="Proteomes" id="UP000518266">
    <property type="component" value="Unassembled WGS sequence"/>
</dbReference>